<keyword evidence="1" id="KW-0175">Coiled coil</keyword>
<feature type="coiled-coil region" evidence="1">
    <location>
        <begin position="2"/>
        <end position="53"/>
    </location>
</feature>
<reference evidence="2" key="1">
    <citation type="submission" date="2011-11" db="EMBL/GenBank/DDBJ databases">
        <title>Improved High-Quality Draft sequence of Desulfovibrio sp. U5L.</title>
        <authorList>
            <consortium name="US DOE Joint Genome Institute"/>
            <person name="Lucas S."/>
            <person name="Han J."/>
            <person name="Lapidus A."/>
            <person name="Cheng J.-F."/>
            <person name="Goodwin L."/>
            <person name="Pitluck S."/>
            <person name="Peters L."/>
            <person name="Ovchinnikova G."/>
            <person name="Held B."/>
            <person name="Detter J.C."/>
            <person name="Han C."/>
            <person name="Tapia R."/>
            <person name="Land M."/>
            <person name="Hauser L."/>
            <person name="Kyrpides N."/>
            <person name="Ivanova N."/>
            <person name="Pagani I."/>
            <person name="Gabster J."/>
            <person name="Walker C."/>
            <person name="Stolyar S."/>
            <person name="Stahl D."/>
            <person name="Arkin A."/>
            <person name="Dehal P."/>
            <person name="Hazen T."/>
            <person name="Woyke T."/>
        </authorList>
    </citation>
    <scope>NUCLEOTIDE SEQUENCE [LARGE SCALE GENOMIC DNA]</scope>
    <source>
        <strain evidence="2">U5L</strain>
    </source>
</reference>
<evidence type="ECO:0000256" key="1">
    <source>
        <dbReference type="SAM" id="Coils"/>
    </source>
</evidence>
<protein>
    <submittedName>
        <fullName evidence="2">Uncharacterized protein</fullName>
    </submittedName>
</protein>
<dbReference type="STRING" id="596152.DesU5LDRAFT_0039"/>
<dbReference type="HOGENOM" id="CLU_645177_0_0_7"/>
<sequence length="425" mass="46012">MRDQMEALRESLARDLKVLSGERPFTPQARLRLRDCLDRLTEVTAKIESLRRQTVLRVGALGGAHGVRATALGVAHQEFLLREMAHWDQNLAELRGRLWIEGQLLLARSLAEEGQGEAGLEALGRALSRRPDSPEALELLGHPGLPKMGAALLRGRYRLDSVLSVPAPGAGYLADISVLPDHGRVYLSDSQGGVVLAFDLSGRPLGPVGRPFKLPNGLCGTGGLLAVCEQGDSRIVLLDRHGREVRSIDVMEATAGALGPLAPAIACPVGLDMYVCCLGEYGQERLLLLRLDSGSWTAHVLELDPGWRVTGLHHCDGALFVLCAEPRGVAVLRPDGGLPVLHRFKAMDEIPVKLRGGGSNFFLTTDRKLCKLDGKLDTVFSVPIPTRPYNDPNSAFARLDLCAHGAVQCLYVVDDMLKGYCVLKV</sequence>
<name>I2Q7K7_9BACT</name>
<organism evidence="2">
    <name type="scientific">Desulfovibrio sp. U5L</name>
    <dbReference type="NCBI Taxonomy" id="596152"/>
    <lineage>
        <taxon>Bacteria</taxon>
        <taxon>Pseudomonadati</taxon>
        <taxon>Thermodesulfobacteriota</taxon>
        <taxon>Desulfovibrionia</taxon>
        <taxon>Desulfovibrionales</taxon>
        <taxon>Desulfovibrionaceae</taxon>
        <taxon>Desulfovibrio</taxon>
    </lineage>
</organism>
<dbReference type="SUPFAM" id="SSF63825">
    <property type="entry name" value="YWTD domain"/>
    <property type="match status" value="1"/>
</dbReference>
<gene>
    <name evidence="2" type="ORF">DesU5LDRAFT_0039</name>
</gene>
<dbReference type="AlphaFoldDB" id="I2Q7K7"/>
<evidence type="ECO:0000313" key="2">
    <source>
        <dbReference type="EMBL" id="EIG55763.1"/>
    </source>
</evidence>
<accession>I2Q7K7</accession>
<proteinExistence type="predicted"/>
<dbReference type="EMBL" id="JH600067">
    <property type="protein sequence ID" value="EIG55763.1"/>
    <property type="molecule type" value="Genomic_DNA"/>
</dbReference>